<dbReference type="Pfam" id="PF19673">
    <property type="entry name" value="DUF6176"/>
    <property type="match status" value="1"/>
</dbReference>
<protein>
    <submittedName>
        <fullName evidence="1">Uncharacterized protein</fullName>
    </submittedName>
</protein>
<sequence length="121" mass="13752">MRLELSRAPVVSGKEDEFEEWMAAVNDRYGEHEEALSNERQVFEATFKHEEADGRLWIYHVSLMGTNGGVLDESLQMSADHGAYSRRVKAPGWEEMTPKFMLTPNHIGAIMTHWAKTGSID</sequence>
<dbReference type="EMBL" id="SOHL01000003">
    <property type="protein sequence ID" value="TFD73870.1"/>
    <property type="molecule type" value="Genomic_DNA"/>
</dbReference>
<accession>A0A4R9B1J4</accession>
<dbReference type="AlphaFoldDB" id="A0A4R9B1J4"/>
<keyword evidence="2" id="KW-1185">Reference proteome</keyword>
<name>A0A4R9B1J4_9MICO</name>
<evidence type="ECO:0000313" key="1">
    <source>
        <dbReference type="EMBL" id="TFD73870.1"/>
    </source>
</evidence>
<dbReference type="InterPro" id="IPR046174">
    <property type="entry name" value="DUF6176"/>
</dbReference>
<reference evidence="1 2" key="1">
    <citation type="submission" date="2019-03" db="EMBL/GenBank/DDBJ databases">
        <title>Genomics of glacier-inhabiting Cryobacterium strains.</title>
        <authorList>
            <person name="Liu Q."/>
            <person name="Xin Y.-H."/>
        </authorList>
    </citation>
    <scope>NUCLEOTIDE SEQUENCE [LARGE SCALE GENOMIC DNA]</scope>
    <source>
        <strain evidence="1 2">Hz16</strain>
    </source>
</reference>
<comment type="caution">
    <text evidence="1">The sequence shown here is derived from an EMBL/GenBank/DDBJ whole genome shotgun (WGS) entry which is preliminary data.</text>
</comment>
<dbReference type="Proteomes" id="UP000297983">
    <property type="component" value="Unassembled WGS sequence"/>
</dbReference>
<gene>
    <name evidence="1" type="ORF">E3T50_00635</name>
</gene>
<organism evidence="1 2">
    <name type="scientific">Cryobacterium gelidum</name>
    <dbReference type="NCBI Taxonomy" id="1259164"/>
    <lineage>
        <taxon>Bacteria</taxon>
        <taxon>Bacillati</taxon>
        <taxon>Actinomycetota</taxon>
        <taxon>Actinomycetes</taxon>
        <taxon>Micrococcales</taxon>
        <taxon>Microbacteriaceae</taxon>
        <taxon>Cryobacterium</taxon>
    </lineage>
</organism>
<evidence type="ECO:0000313" key="2">
    <source>
        <dbReference type="Proteomes" id="UP000297983"/>
    </source>
</evidence>
<proteinExistence type="predicted"/>